<feature type="region of interest" description="Disordered" evidence="10">
    <location>
        <begin position="330"/>
        <end position="366"/>
    </location>
</feature>
<dbReference type="EMBL" id="UXUI01009072">
    <property type="protein sequence ID" value="VDD93004.1"/>
    <property type="molecule type" value="Genomic_DNA"/>
</dbReference>
<dbReference type="OrthoDB" id="5594015at2759"/>
<evidence type="ECO:0000256" key="8">
    <source>
        <dbReference type="ARBA" id="ARBA00023054"/>
    </source>
</evidence>
<keyword evidence="8" id="KW-0175">Coiled coil</keyword>
<evidence type="ECO:0000256" key="5">
    <source>
        <dbReference type="ARBA" id="ARBA00022763"/>
    </source>
</evidence>
<dbReference type="GO" id="GO:0008270">
    <property type="term" value="F:zinc ion binding"/>
    <property type="evidence" value="ECO:0007669"/>
    <property type="project" value="UniProtKB-KW"/>
</dbReference>
<evidence type="ECO:0000256" key="6">
    <source>
        <dbReference type="ARBA" id="ARBA00022771"/>
    </source>
</evidence>
<keyword evidence="3" id="KW-0158">Chromosome</keyword>
<keyword evidence="6" id="KW-0863">Zinc-finger</keyword>
<organism evidence="14">
    <name type="scientific">Enterobius vermicularis</name>
    <name type="common">Human pinworm</name>
    <dbReference type="NCBI Taxonomy" id="51028"/>
    <lineage>
        <taxon>Eukaryota</taxon>
        <taxon>Metazoa</taxon>
        <taxon>Ecdysozoa</taxon>
        <taxon>Nematoda</taxon>
        <taxon>Chromadorea</taxon>
        <taxon>Rhabditida</taxon>
        <taxon>Spirurina</taxon>
        <taxon>Oxyuridomorpha</taxon>
        <taxon>Oxyuroidea</taxon>
        <taxon>Oxyuridae</taxon>
        <taxon>Enterobius</taxon>
    </lineage>
</organism>
<proteinExistence type="inferred from homology"/>
<reference evidence="12 13" key="2">
    <citation type="submission" date="2018-10" db="EMBL/GenBank/DDBJ databases">
        <authorList>
            <consortium name="Pathogen Informatics"/>
        </authorList>
    </citation>
    <scope>NUCLEOTIDE SEQUENCE [LARGE SCALE GENOMIC DNA]</scope>
</reference>
<feature type="domain" description="UV-stimulated scaffold protein A C-terminal" evidence="11">
    <location>
        <begin position="408"/>
        <end position="512"/>
    </location>
</feature>
<dbReference type="InterPro" id="IPR018610">
    <property type="entry name" value="UVSSA"/>
</dbReference>
<dbReference type="AlphaFoldDB" id="A0A158QB53"/>
<dbReference type="Pfam" id="PF09740">
    <property type="entry name" value="DUF2043"/>
    <property type="match status" value="1"/>
</dbReference>
<dbReference type="Proteomes" id="UP000274131">
    <property type="component" value="Unassembled WGS sequence"/>
</dbReference>
<protein>
    <submittedName>
        <fullName evidence="14">UV-stimulated scaffold protein A</fullName>
    </submittedName>
</protein>
<evidence type="ECO:0000256" key="3">
    <source>
        <dbReference type="ARBA" id="ARBA00022454"/>
    </source>
</evidence>
<keyword evidence="13" id="KW-1185">Reference proteome</keyword>
<dbReference type="PANTHER" id="PTHR28670:SF1">
    <property type="entry name" value="UV-STIMULATED SCAFFOLD PROTEIN A"/>
    <property type="match status" value="1"/>
</dbReference>
<dbReference type="STRING" id="51028.A0A158QB53"/>
<evidence type="ECO:0000313" key="14">
    <source>
        <dbReference type="WBParaSite" id="EVEC_0000827101-mRNA-1"/>
    </source>
</evidence>
<evidence type="ECO:0000256" key="9">
    <source>
        <dbReference type="ARBA" id="ARBA00023204"/>
    </source>
</evidence>
<accession>A0A158QB53</accession>
<keyword evidence="7" id="KW-0862">Zinc</keyword>
<feature type="region of interest" description="Disordered" evidence="10">
    <location>
        <begin position="540"/>
        <end position="571"/>
    </location>
</feature>
<dbReference type="GO" id="GO:0000993">
    <property type="term" value="F:RNA polymerase II complex binding"/>
    <property type="evidence" value="ECO:0007669"/>
    <property type="project" value="TreeGrafter"/>
</dbReference>
<dbReference type="GO" id="GO:0005694">
    <property type="term" value="C:chromosome"/>
    <property type="evidence" value="ECO:0007669"/>
    <property type="project" value="UniProtKB-SubCell"/>
</dbReference>
<feature type="region of interest" description="Disordered" evidence="10">
    <location>
        <begin position="378"/>
        <end position="401"/>
    </location>
</feature>
<keyword evidence="5" id="KW-0227">DNA damage</keyword>
<reference evidence="14" key="1">
    <citation type="submission" date="2016-04" db="UniProtKB">
        <authorList>
            <consortium name="WormBaseParasite"/>
        </authorList>
    </citation>
    <scope>IDENTIFICATION</scope>
</reference>
<evidence type="ECO:0000313" key="12">
    <source>
        <dbReference type="EMBL" id="VDD93004.1"/>
    </source>
</evidence>
<dbReference type="WBParaSite" id="EVEC_0000827101-mRNA-1">
    <property type="protein sequence ID" value="EVEC_0000827101-mRNA-1"/>
    <property type="gene ID" value="EVEC_0000827101"/>
</dbReference>
<comment type="subcellular location">
    <subcellularLocation>
        <location evidence="1">Chromosome</location>
    </subcellularLocation>
</comment>
<dbReference type="PANTHER" id="PTHR28670">
    <property type="entry name" value="UV-STIMULATED SCAFFOLD PROTEIN A"/>
    <property type="match status" value="1"/>
</dbReference>
<gene>
    <name evidence="12" type="ORF">EVEC_LOCUS7755</name>
</gene>
<evidence type="ECO:0000256" key="4">
    <source>
        <dbReference type="ARBA" id="ARBA00022723"/>
    </source>
</evidence>
<evidence type="ECO:0000256" key="1">
    <source>
        <dbReference type="ARBA" id="ARBA00004286"/>
    </source>
</evidence>
<feature type="compositionally biased region" description="Basic and acidic residues" evidence="10">
    <location>
        <begin position="347"/>
        <end position="366"/>
    </location>
</feature>
<comment type="similarity">
    <text evidence="2">Belongs to the UVSSA family.</text>
</comment>
<name>A0A158QB53_ENTVE</name>
<dbReference type="InterPro" id="IPR049408">
    <property type="entry name" value="UVSSA_N_a-solenoid_rpt"/>
</dbReference>
<evidence type="ECO:0000256" key="10">
    <source>
        <dbReference type="SAM" id="MobiDB-lite"/>
    </source>
</evidence>
<keyword evidence="9" id="KW-0234">DNA repair</keyword>
<evidence type="ECO:0000256" key="7">
    <source>
        <dbReference type="ARBA" id="ARBA00022833"/>
    </source>
</evidence>
<feature type="compositionally biased region" description="Basic and acidic residues" evidence="10">
    <location>
        <begin position="562"/>
        <end position="571"/>
    </location>
</feature>
<dbReference type="GO" id="GO:0009411">
    <property type="term" value="P:response to UV"/>
    <property type="evidence" value="ECO:0007669"/>
    <property type="project" value="InterPro"/>
</dbReference>
<dbReference type="Pfam" id="PF20867">
    <property type="entry name" value="UVSSA_N"/>
    <property type="match status" value="1"/>
</dbReference>
<dbReference type="InterPro" id="IPR049431">
    <property type="entry name" value="UVSSA_C"/>
</dbReference>
<evidence type="ECO:0000313" key="13">
    <source>
        <dbReference type="Proteomes" id="UP000274131"/>
    </source>
</evidence>
<feature type="compositionally biased region" description="Basic residues" evidence="10">
    <location>
        <begin position="549"/>
        <end position="561"/>
    </location>
</feature>
<dbReference type="GO" id="GO:0006283">
    <property type="term" value="P:transcription-coupled nucleotide-excision repair"/>
    <property type="evidence" value="ECO:0007669"/>
    <property type="project" value="TreeGrafter"/>
</dbReference>
<keyword evidence="4" id="KW-0479">Metal-binding</keyword>
<sequence>MEGSGDIIVLRKCIGSMAAKFDCVKKELDPGRLKELKHIVRTNGSVIPELVNVLLEFVRRGDCDYRLAIVLICDQLFQRSHAFRVQITNSFQDWLIYTMETDPIHFPLPPPKEAANDLKIETMKIVRTWYEKFAAAYPKLSSAYYFLRSSKSFDFERADAQLQVERTREEENERRKQQRALHMAEGIVKEYSERAEDITRCLSEVRNATELLMPKFEEDEEDFNEPGPSNRTTSQKALHAYMNTDTISVVVPVGGPMVEINETNESIVNSLWDSTKMLRFFEKLVAKWLRKLTKCGVSSGADILAKVLDLKSQIAIELQRYEELKLPDFSKRKKSGSDSDSDDFEDVPEKEGLELDFKPPPDDTLAPHEINRIKQLEFEEGGVPSTKENSSSSSNFTGCGPSAAPGSTVPVLSFGLDLKYWGDKEVVPAEVPRNNSDCHRFWRPSDESDTVSNDNVEVYKSRLITFVGKDEGVHHECRAPLSDGKLCPRRDKYKCPVHGIIIPRDAMGFPVEDLKLPTPTKLPSTSEDIEYMQDLESAVGVSLSEGSSKRSKGKKKTKLSPKKREIGEGEKVRKRLSTKLFNSRSLKRVSETLDAIQKARAAKNFEHQFNYALTRT</sequence>
<evidence type="ECO:0000256" key="2">
    <source>
        <dbReference type="ARBA" id="ARBA00009240"/>
    </source>
</evidence>
<evidence type="ECO:0000259" key="11">
    <source>
        <dbReference type="Pfam" id="PF09740"/>
    </source>
</evidence>